<dbReference type="InterPro" id="IPR052894">
    <property type="entry name" value="AsmA-related"/>
</dbReference>
<dbReference type="GO" id="GO:0090313">
    <property type="term" value="P:regulation of protein targeting to membrane"/>
    <property type="evidence" value="ECO:0007669"/>
    <property type="project" value="TreeGrafter"/>
</dbReference>
<dbReference type="PANTHER" id="PTHR30441">
    <property type="entry name" value="DUF748 DOMAIN-CONTAINING PROTEIN"/>
    <property type="match status" value="1"/>
</dbReference>
<dbReference type="Pfam" id="PF05170">
    <property type="entry name" value="AsmA"/>
    <property type="match status" value="2"/>
</dbReference>
<keyword evidence="1" id="KW-0472">Membrane</keyword>
<name>E0WUM7_9ENTR</name>
<keyword evidence="1" id="KW-0812">Transmembrane</keyword>
<dbReference type="HOGENOM" id="CLU_012870_3_1_6"/>
<keyword evidence="4" id="KW-1185">Reference proteome</keyword>
<sequence length="608" mass="68080">MRIHFDSLSLEPILCGIFRQCNEDVMRKLLTILIILLTMSVSCMATLVLLVNPNDFRAEMVKQVKKKMGYQLHFDGNLRWHVGAQLSIIAGRITLTSLGAEIPVVSAENIRLDVKLWPLLFQRLEIKEVMLKAAVINLIPESKSKETTAASNHFANADFGWELDISRIKLVDSLLIWQQVNNEQINIRNLNLDLTKNNHHVKVLLSSQVNRNQRDLIFSLAADLDLQHYPQTVNANVNQLSYRLEGADIPVAGISGKGSMQASYQSASRTVMLKEIDITANDNTFEGNAQAELGDIPHYLINLTAQNINLDTLLESQSSKNHRQEKAKQPVTAPVIAFQKQSHLRPLRDFNARVTLMANRVLYRGITINKFELVAENKQGKLVVNRLLGDALKGNFSLPYTIDVTGNNMKVAIESNLNQMELGPLFQAIGLPKLLTGKGSIRGKWSAEGIGVDALNQNWQGYSQFVMEDAQLHGINIPQLIQQTVANRINEVPMSEHYVATTSIRQLRADFALHQGILHINNLSGDSALLSLKGNGEVNLPMQQCDMNLNVRLIQAWPGKADLIKTLQNTDIPLHIYGSWQKLQYQLDIESLLQEGLKQKAKKPLMIG</sequence>
<evidence type="ECO:0000313" key="4">
    <source>
        <dbReference type="Proteomes" id="UP000005726"/>
    </source>
</evidence>
<dbReference type="Proteomes" id="UP000005726">
    <property type="component" value="Unassembled WGS sequence"/>
</dbReference>
<feature type="domain" description="AsmA" evidence="2">
    <location>
        <begin position="28"/>
        <end position="195"/>
    </location>
</feature>
<dbReference type="EMBL" id="GL379680">
    <property type="protein sequence ID" value="EFL91288.1"/>
    <property type="molecule type" value="Genomic_DNA"/>
</dbReference>
<protein>
    <submittedName>
        <fullName evidence="3">Putative assembly protein</fullName>
    </submittedName>
</protein>
<dbReference type="GO" id="GO:0005886">
    <property type="term" value="C:plasma membrane"/>
    <property type="evidence" value="ECO:0007669"/>
    <property type="project" value="TreeGrafter"/>
</dbReference>
<evidence type="ECO:0000313" key="3">
    <source>
        <dbReference type="EMBL" id="EFL91288.1"/>
    </source>
</evidence>
<feature type="transmembrane region" description="Helical" evidence="1">
    <location>
        <begin position="29"/>
        <end position="51"/>
    </location>
</feature>
<proteinExistence type="predicted"/>
<dbReference type="InterPro" id="IPR007844">
    <property type="entry name" value="AsmA"/>
</dbReference>
<dbReference type="PANTHER" id="PTHR30441:SF4">
    <property type="entry name" value="PROTEIN ASMA"/>
    <property type="match status" value="1"/>
</dbReference>
<dbReference type="NCBIfam" id="NF008091">
    <property type="entry name" value="PRK10833.1"/>
    <property type="match status" value="1"/>
</dbReference>
<gene>
    <name evidence="3" type="primary">asmA</name>
    <name evidence="3" type="ORF">REG_1556</name>
</gene>
<reference evidence="3" key="1">
    <citation type="journal article" date="2009" name="Environ. Microbiol.">
        <title>Dynamics of genome evolution in facultative symbionts of aphids.</title>
        <authorList>
            <person name="Degnan P.H."/>
            <person name="Leonardo T.E."/>
            <person name="Cass B.N."/>
            <person name="Hurwitz B."/>
            <person name="Stern D."/>
            <person name="Gibbs R.A."/>
            <person name="Richards S."/>
            <person name="Moran N.A."/>
        </authorList>
    </citation>
    <scope>NUCLEOTIDE SEQUENCE [LARGE SCALE GENOMIC DNA]</scope>
    <source>
        <strain evidence="3">LSR1</strain>
    </source>
</reference>
<keyword evidence="1" id="KW-1133">Transmembrane helix</keyword>
<dbReference type="STRING" id="663321.REG_1556"/>
<dbReference type="AlphaFoldDB" id="E0WUM7"/>
<evidence type="ECO:0000259" key="2">
    <source>
        <dbReference type="Pfam" id="PF05170"/>
    </source>
</evidence>
<evidence type="ECO:0000256" key="1">
    <source>
        <dbReference type="SAM" id="Phobius"/>
    </source>
</evidence>
<accession>E0WUM7</accession>
<feature type="domain" description="AsmA" evidence="2">
    <location>
        <begin position="241"/>
        <end position="522"/>
    </location>
</feature>
<dbReference type="eggNOG" id="COG2982">
    <property type="taxonomic scope" value="Bacteria"/>
</dbReference>
<organism evidence="3 4">
    <name type="scientific">Candidatus Regiella insecticola LSR1</name>
    <dbReference type="NCBI Taxonomy" id="663321"/>
    <lineage>
        <taxon>Bacteria</taxon>
        <taxon>Pseudomonadati</taxon>
        <taxon>Pseudomonadota</taxon>
        <taxon>Gammaproteobacteria</taxon>
        <taxon>Enterobacterales</taxon>
        <taxon>Enterobacteriaceae</taxon>
        <taxon>aphid secondary symbionts</taxon>
        <taxon>Candidatus Regiella</taxon>
    </lineage>
</organism>